<name>A0A0J7KD30_LASNI</name>
<accession>A0A0J7KD30</accession>
<keyword evidence="2" id="KW-1185">Reference proteome</keyword>
<dbReference type="STRING" id="67767.A0A0J7KD30"/>
<evidence type="ECO:0000313" key="1">
    <source>
        <dbReference type="EMBL" id="KMQ88257.1"/>
    </source>
</evidence>
<reference evidence="1 2" key="1">
    <citation type="submission" date="2015-04" db="EMBL/GenBank/DDBJ databases">
        <title>Lasius niger genome sequencing.</title>
        <authorList>
            <person name="Konorov E.A."/>
            <person name="Nikitin M.A."/>
            <person name="Kirill M.V."/>
            <person name="Chang P."/>
        </authorList>
    </citation>
    <scope>NUCLEOTIDE SEQUENCE [LARGE SCALE GENOMIC DNA]</scope>
    <source>
        <tissue evidence="1">Whole</tissue>
    </source>
</reference>
<dbReference type="EMBL" id="LBMM01009276">
    <property type="protein sequence ID" value="KMQ88257.1"/>
    <property type="molecule type" value="Genomic_DNA"/>
</dbReference>
<dbReference type="NCBIfam" id="TIGR00616">
    <property type="entry name" value="rect"/>
    <property type="match status" value="1"/>
</dbReference>
<dbReference type="OrthoDB" id="10483798at2759"/>
<dbReference type="PaxDb" id="67767-A0A0J7KD30"/>
<sequence length="341" mass="38219">MNAQQAVEIERIVSTFTEEDNEAVYEEVELLDKQMRIGYMEKMLREHLPHCEAEQEPLFSGALTDQSVTWAKESQFAMQLFQKNDFLTKTAIGNPASAQNAIINVAAIGITLNPASKLAYLVPRDGMVCLDISYMGLLHLAQATGSIKWGQCKLVYSNDTYESNGLDSAPTHKYNAFGDRGDVVGGYCTVKTPDGDYLTEEMSLAEIKATEATSKAKNGPWKTFWAEMARKTIVKRASKYWPRAERLDNAIHVLNEEEGMHQEPIMPHTPESEVIEGENARKQEVYELVEGICQKMEASESMDELKPLFADAFKLTRGMKLQQNVQAIYSERKAQLEGATS</sequence>
<proteinExistence type="predicted"/>
<comment type="caution">
    <text evidence="1">The sequence shown here is derived from an EMBL/GenBank/DDBJ whole genome shotgun (WGS) entry which is preliminary data.</text>
</comment>
<dbReference type="GO" id="GO:0003677">
    <property type="term" value="F:DNA binding"/>
    <property type="evidence" value="ECO:0007669"/>
    <property type="project" value="InterPro"/>
</dbReference>
<dbReference type="InterPro" id="IPR018330">
    <property type="entry name" value="RecT_fam"/>
</dbReference>
<protein>
    <submittedName>
        <fullName evidence="1">Phage family recombinase</fullName>
    </submittedName>
</protein>
<dbReference type="InterPro" id="IPR004590">
    <property type="entry name" value="ssDNA_annealing_RecT"/>
</dbReference>
<gene>
    <name evidence="1" type="ORF">RF55_12288</name>
</gene>
<dbReference type="GO" id="GO:0006259">
    <property type="term" value="P:DNA metabolic process"/>
    <property type="evidence" value="ECO:0007669"/>
    <property type="project" value="InterPro"/>
</dbReference>
<dbReference type="AlphaFoldDB" id="A0A0J7KD30"/>
<organism evidence="1 2">
    <name type="scientific">Lasius niger</name>
    <name type="common">Black garden ant</name>
    <dbReference type="NCBI Taxonomy" id="67767"/>
    <lineage>
        <taxon>Eukaryota</taxon>
        <taxon>Metazoa</taxon>
        <taxon>Ecdysozoa</taxon>
        <taxon>Arthropoda</taxon>
        <taxon>Hexapoda</taxon>
        <taxon>Insecta</taxon>
        <taxon>Pterygota</taxon>
        <taxon>Neoptera</taxon>
        <taxon>Endopterygota</taxon>
        <taxon>Hymenoptera</taxon>
        <taxon>Apocrita</taxon>
        <taxon>Aculeata</taxon>
        <taxon>Formicoidea</taxon>
        <taxon>Formicidae</taxon>
        <taxon>Formicinae</taxon>
        <taxon>Lasius</taxon>
        <taxon>Lasius</taxon>
    </lineage>
</organism>
<evidence type="ECO:0000313" key="2">
    <source>
        <dbReference type="Proteomes" id="UP000036403"/>
    </source>
</evidence>
<dbReference type="Pfam" id="PF03837">
    <property type="entry name" value="RecT"/>
    <property type="match status" value="1"/>
</dbReference>
<dbReference type="Proteomes" id="UP000036403">
    <property type="component" value="Unassembled WGS sequence"/>
</dbReference>